<dbReference type="InterPro" id="IPR032466">
    <property type="entry name" value="Metal_Hydrolase"/>
</dbReference>
<protein>
    <submittedName>
        <fullName evidence="2">Amidohydrolase</fullName>
    </submittedName>
</protein>
<dbReference type="InterPro" id="IPR006311">
    <property type="entry name" value="TAT_signal"/>
</dbReference>
<sequence length="621" mass="66050">MTERREHVRRRQFLQGAAAGVALGLLGTDGAAVAAGRGYGHGRRKADLLLHNGSILTPGGAPGPPAEAIAVRGGVVQAVGRARDLRRFTGPRTEVVDLAGRTVIPGINDAHLHAMGFGTSRPPLTLDLSRDAVDSIAAIRDVVAEAVAAKEPGGWIRGSGWDQGYLAEGRYPTRHDIDEVSPENPVHLAEWSYHAVWVNSKALELAGITRDTEAPLGGEIVKDGSGEPTGLLLEGAAQLVARVLPDFTEEEKRQGLRLSADLMHRYGITSCTEPGIDLDSVALYHDLLCSGEIRQRFTIMLAASGAGDLRETLARARRLRTDPAWLNVSQVKIFGDGVPTQARTAWVSEPYVGGGTGGMTLPGDSEEEQLALLREWVHTAHAMGFQVGTHATGDLMIKAALDAYQAAAAEHGDRGLRHYVIHGDLPDLTDLRRMAASGFGLSFNPQIKRSLSHQLVDIIGKERADYQWPYRTALDTGVHVGSSSDAPVVGFPDFREGLTAMLTRQSLVTGEVFGEEERIGLDEALATYTTAGAWQDHAERWKGKLTPGMAADLVVLDGDLVETARTAPEEIVDLPIGMTFVGGELVHDAISGTSASPAATMSSAAAAAGLAGYMAHGCCHE</sequence>
<evidence type="ECO:0000313" key="2">
    <source>
        <dbReference type="EMBL" id="MBE1875833.1"/>
    </source>
</evidence>
<dbReference type="Proteomes" id="UP000625527">
    <property type="component" value="Unassembled WGS sequence"/>
</dbReference>
<dbReference type="SUPFAM" id="SSF51338">
    <property type="entry name" value="Composite domain of metallo-dependent hydrolases"/>
    <property type="match status" value="1"/>
</dbReference>
<dbReference type="Gene3D" id="3.10.310.70">
    <property type="match status" value="1"/>
</dbReference>
<dbReference type="RefSeq" id="WP_192862392.1">
    <property type="nucleotide sequence ID" value="NZ_JADAQT010000069.1"/>
</dbReference>
<gene>
    <name evidence="2" type="ORF">IHE71_08930</name>
</gene>
<dbReference type="PANTHER" id="PTHR22642:SF2">
    <property type="entry name" value="PROTEIN LONG AFTER FAR-RED 3"/>
    <property type="match status" value="1"/>
</dbReference>
<dbReference type="Gene3D" id="2.30.40.10">
    <property type="entry name" value="Urease, subunit C, domain 1"/>
    <property type="match status" value="1"/>
</dbReference>
<comment type="caution">
    <text evidence="2">The sequence shown here is derived from an EMBL/GenBank/DDBJ whole genome shotgun (WGS) entry which is preliminary data.</text>
</comment>
<dbReference type="InterPro" id="IPR011059">
    <property type="entry name" value="Metal-dep_hydrolase_composite"/>
</dbReference>
<accession>A0ABR9MWR4</accession>
<organism evidence="2 3">
    <name type="scientific">Myceligenerans pegani</name>
    <dbReference type="NCBI Taxonomy" id="2776917"/>
    <lineage>
        <taxon>Bacteria</taxon>
        <taxon>Bacillati</taxon>
        <taxon>Actinomycetota</taxon>
        <taxon>Actinomycetes</taxon>
        <taxon>Micrococcales</taxon>
        <taxon>Promicromonosporaceae</taxon>
        <taxon>Myceligenerans</taxon>
    </lineage>
</organism>
<keyword evidence="3" id="KW-1185">Reference proteome</keyword>
<name>A0ABR9MWR4_9MICO</name>
<dbReference type="PANTHER" id="PTHR22642">
    <property type="entry name" value="IMIDAZOLONEPROPIONASE"/>
    <property type="match status" value="1"/>
</dbReference>
<dbReference type="EMBL" id="JADAQT010000069">
    <property type="protein sequence ID" value="MBE1875833.1"/>
    <property type="molecule type" value="Genomic_DNA"/>
</dbReference>
<evidence type="ECO:0000259" key="1">
    <source>
        <dbReference type="Pfam" id="PF07969"/>
    </source>
</evidence>
<reference evidence="2 3" key="1">
    <citation type="submission" date="2020-10" db="EMBL/GenBank/DDBJ databases">
        <title>Myceligenerans pegani sp. nov., an endophytic actinomycete isolated from Peganum harmala L. in Xinjiang, China.</title>
        <authorList>
            <person name="Xin L."/>
        </authorList>
    </citation>
    <scope>NUCLEOTIDE SEQUENCE [LARGE SCALE GENOMIC DNA]</scope>
    <source>
        <strain evidence="2 3">TRM65318</strain>
    </source>
</reference>
<dbReference type="PROSITE" id="PS51318">
    <property type="entry name" value="TAT"/>
    <property type="match status" value="1"/>
</dbReference>
<dbReference type="InterPro" id="IPR013108">
    <property type="entry name" value="Amidohydro_3"/>
</dbReference>
<dbReference type="Pfam" id="PF07969">
    <property type="entry name" value="Amidohydro_3"/>
    <property type="match status" value="1"/>
</dbReference>
<proteinExistence type="predicted"/>
<dbReference type="Gene3D" id="3.20.20.140">
    <property type="entry name" value="Metal-dependent hydrolases"/>
    <property type="match status" value="1"/>
</dbReference>
<feature type="domain" description="Amidohydrolase 3" evidence="1">
    <location>
        <begin position="94"/>
        <end position="587"/>
    </location>
</feature>
<dbReference type="InterPro" id="IPR033932">
    <property type="entry name" value="YtcJ-like"/>
</dbReference>
<dbReference type="CDD" id="cd01300">
    <property type="entry name" value="YtcJ_like"/>
    <property type="match status" value="1"/>
</dbReference>
<dbReference type="SUPFAM" id="SSF51556">
    <property type="entry name" value="Metallo-dependent hydrolases"/>
    <property type="match status" value="1"/>
</dbReference>
<evidence type="ECO:0000313" key="3">
    <source>
        <dbReference type="Proteomes" id="UP000625527"/>
    </source>
</evidence>